<keyword evidence="2" id="KW-0614">Plasmid</keyword>
<geneLocation type="plasmid" evidence="2">
    <name>unnamed3</name>
</geneLocation>
<evidence type="ECO:0000313" key="2">
    <source>
        <dbReference type="EMBL" id="QHS50241.1"/>
    </source>
</evidence>
<gene>
    <name evidence="2" type="ORF">GW952_32180</name>
</gene>
<keyword evidence="1" id="KW-0472">Membrane</keyword>
<accession>A0A6P1V533</accession>
<name>A0A6P1V533_9ENTR</name>
<feature type="transmembrane region" description="Helical" evidence="1">
    <location>
        <begin position="12"/>
        <end position="36"/>
    </location>
</feature>
<reference evidence="2 3" key="1">
    <citation type="submission" date="2020-01" db="EMBL/GenBank/DDBJ databases">
        <title>Bactrocera dorsalis gut bacteria genome.</title>
        <authorList>
            <person name="Zhang H."/>
            <person name="Cai Z."/>
        </authorList>
    </citation>
    <scope>NUCLEOTIDE SEQUENCE [LARGE SCALE GENOMIC DNA]</scope>
    <source>
        <strain evidence="2 3">BD177</strain>
        <plasmid evidence="2 3">unnamed3</plasmid>
    </source>
</reference>
<organism evidence="2 3">
    <name type="scientific">Klebsiella michiganensis</name>
    <dbReference type="NCBI Taxonomy" id="1134687"/>
    <lineage>
        <taxon>Bacteria</taxon>
        <taxon>Pseudomonadati</taxon>
        <taxon>Pseudomonadota</taxon>
        <taxon>Gammaproteobacteria</taxon>
        <taxon>Enterobacterales</taxon>
        <taxon>Enterobacteriaceae</taxon>
        <taxon>Klebsiella/Raoultella group</taxon>
        <taxon>Klebsiella</taxon>
    </lineage>
</organism>
<dbReference type="RefSeq" id="WP_162122974.1">
    <property type="nucleotide sequence ID" value="NZ_CP048111.1"/>
</dbReference>
<dbReference type="AlphaFoldDB" id="A0A6P1V533"/>
<dbReference type="EMBL" id="CP048111">
    <property type="protein sequence ID" value="QHS50241.1"/>
    <property type="molecule type" value="Genomic_DNA"/>
</dbReference>
<sequence length="72" mass="8090">MKVKASLNEGKIYAWIIAGQLVFLMVALIAVVQLAVTNNKIQNRKEKIVGFCRIKKPSGNMLFFFNVTCLCL</sequence>
<protein>
    <submittedName>
        <fullName evidence="2">Uncharacterized protein</fullName>
    </submittedName>
</protein>
<proteinExistence type="predicted"/>
<evidence type="ECO:0000256" key="1">
    <source>
        <dbReference type="SAM" id="Phobius"/>
    </source>
</evidence>
<keyword evidence="1" id="KW-0812">Transmembrane</keyword>
<dbReference type="Proteomes" id="UP000464389">
    <property type="component" value="Plasmid unnamed3"/>
</dbReference>
<evidence type="ECO:0000313" key="3">
    <source>
        <dbReference type="Proteomes" id="UP000464389"/>
    </source>
</evidence>
<keyword evidence="1" id="KW-1133">Transmembrane helix</keyword>